<evidence type="ECO:0000256" key="1">
    <source>
        <dbReference type="SAM" id="MobiDB-lite"/>
    </source>
</evidence>
<feature type="region of interest" description="Disordered" evidence="1">
    <location>
        <begin position="57"/>
        <end position="93"/>
    </location>
</feature>
<dbReference type="InterPro" id="IPR055411">
    <property type="entry name" value="LRR_FXL15/At3g58940/PEG3-like"/>
</dbReference>
<dbReference type="SUPFAM" id="SSF81383">
    <property type="entry name" value="F-box domain"/>
    <property type="match status" value="1"/>
</dbReference>
<dbReference type="SUPFAM" id="SSF52047">
    <property type="entry name" value="RNI-like"/>
    <property type="match status" value="1"/>
</dbReference>
<accession>A0A9R1QVT7</accession>
<evidence type="ECO:0000313" key="5">
    <source>
        <dbReference type="EMBL" id="VAH84498.1"/>
    </source>
</evidence>
<dbReference type="InterPro" id="IPR032675">
    <property type="entry name" value="LRR_dom_sf"/>
</dbReference>
<feature type="domain" description="FBD" evidence="3">
    <location>
        <begin position="481"/>
        <end position="525"/>
    </location>
</feature>
<evidence type="ECO:0000313" key="6">
    <source>
        <dbReference type="Proteomes" id="UP000324705"/>
    </source>
</evidence>
<reference evidence="5 6" key="1">
    <citation type="submission" date="2017-09" db="EMBL/GenBank/DDBJ databases">
        <authorList>
            <consortium name="International Durum Wheat Genome Sequencing Consortium (IDWGSC)"/>
            <person name="Milanesi L."/>
        </authorList>
    </citation>
    <scope>NUCLEOTIDE SEQUENCE [LARGE SCALE GENOMIC DNA]</scope>
    <source>
        <strain evidence="6">cv. Svevo</strain>
    </source>
</reference>
<dbReference type="PANTHER" id="PTHR32141">
    <property type="match status" value="1"/>
</dbReference>
<evidence type="ECO:0008006" key="7">
    <source>
        <dbReference type="Google" id="ProtNLM"/>
    </source>
</evidence>
<dbReference type="Gramene" id="TRITD3Bv1G250040.3">
    <property type="protein sequence ID" value="TRITD3Bv1G250040.3"/>
    <property type="gene ID" value="TRITD3Bv1G250040"/>
</dbReference>
<dbReference type="InterPro" id="IPR055302">
    <property type="entry name" value="F-box_dom-containing"/>
</dbReference>
<dbReference type="CDD" id="cd22160">
    <property type="entry name" value="F-box_AtFBL13-like"/>
    <property type="match status" value="1"/>
</dbReference>
<dbReference type="Pfam" id="PF24758">
    <property type="entry name" value="LRR_At5g56370"/>
    <property type="match status" value="1"/>
</dbReference>
<keyword evidence="6" id="KW-1185">Reference proteome</keyword>
<dbReference type="EMBL" id="LT934116">
    <property type="protein sequence ID" value="VAH84498.1"/>
    <property type="molecule type" value="Genomic_DNA"/>
</dbReference>
<evidence type="ECO:0000259" key="3">
    <source>
        <dbReference type="Pfam" id="PF08387"/>
    </source>
</evidence>
<dbReference type="Pfam" id="PF00646">
    <property type="entry name" value="F-box"/>
    <property type="match status" value="1"/>
</dbReference>
<dbReference type="Gene3D" id="3.80.10.10">
    <property type="entry name" value="Ribonuclease Inhibitor"/>
    <property type="match status" value="1"/>
</dbReference>
<sequence length="603" mass="66243">MCKLINICIEAVHGPRRCLLPTFGPTFCSPPPLTPTAPPPFPLLPIPNPRRHLPPPPPAAMETDPRVIIGPSGSVSRSDMRADLERRGQDPESLDLGTNMMLHILYGYLPKPPVSPTATISLAGASRVPDGVDRISRLPDVVLLDIISRLPAKDAARTAALASSWRPLWRSAPLTLVDSHLLPDGGASGPLIIGAPSPRAVTAAVASALAAHPGPFRCVHLTCSTMEEHRGELSRWLDILVAKGVKELVFVNRPWPMDLRLPATLFSCAALTRLYLGVWRLPDTTAVPRGARFPNLLELGLCMNVMEDRDLAFMLERSPVLEFLLIMWSQTGVRLRLVSQSLRCLQLALTCLQYIDVVDAPRLERLFQWETVPRAEPTPPGNKKRPSWIKIGHAPNLRVLGYLEPGGQELGISNTIIVAGNKENIVPSVQILAMVVQFGVRSTVKKVPGFLRCFPNLETLHVHSPTLSGEPTGKVNLKFWQEDGPIKCVLQSLKKVFFYEFRGSRSEVAFLKFIAETGRVLEQMVVVVAVECFSLGDDGVNAKLKPLTGAKWNSKACQLELFKSPRTGGGGPAYSTKIASYFGFADPFDLQYYYKAERIIHVS</sequence>
<evidence type="ECO:0000259" key="2">
    <source>
        <dbReference type="Pfam" id="PF00646"/>
    </source>
</evidence>
<protein>
    <recommendedName>
        <fullName evidence="7">F-box domain-containing protein</fullName>
    </recommendedName>
</protein>
<dbReference type="InterPro" id="IPR036047">
    <property type="entry name" value="F-box-like_dom_sf"/>
</dbReference>
<feature type="domain" description="F-box" evidence="2">
    <location>
        <begin position="135"/>
        <end position="174"/>
    </location>
</feature>
<feature type="domain" description="F-box/LRR-repeat protein 15/At3g58940/PEG3-like LRR" evidence="4">
    <location>
        <begin position="233"/>
        <end position="462"/>
    </location>
</feature>
<name>A0A9R1QVT7_TRITD</name>
<dbReference type="PANTHER" id="PTHR32141:SF65">
    <property type="entry name" value="F-BOX DOMAIN-CONTAINING PROTEIN"/>
    <property type="match status" value="1"/>
</dbReference>
<feature type="compositionally biased region" description="Basic and acidic residues" evidence="1">
    <location>
        <begin position="78"/>
        <end position="90"/>
    </location>
</feature>
<proteinExistence type="predicted"/>
<gene>
    <name evidence="5" type="ORF">TRITD_3Bv1G250040</name>
</gene>
<evidence type="ECO:0000259" key="4">
    <source>
        <dbReference type="Pfam" id="PF24758"/>
    </source>
</evidence>
<dbReference type="InterPro" id="IPR001810">
    <property type="entry name" value="F-box_dom"/>
</dbReference>
<dbReference type="AlphaFoldDB" id="A0A9R1QVT7"/>
<organism evidence="5 6">
    <name type="scientific">Triticum turgidum subsp. durum</name>
    <name type="common">Durum wheat</name>
    <name type="synonym">Triticum durum</name>
    <dbReference type="NCBI Taxonomy" id="4567"/>
    <lineage>
        <taxon>Eukaryota</taxon>
        <taxon>Viridiplantae</taxon>
        <taxon>Streptophyta</taxon>
        <taxon>Embryophyta</taxon>
        <taxon>Tracheophyta</taxon>
        <taxon>Spermatophyta</taxon>
        <taxon>Magnoliopsida</taxon>
        <taxon>Liliopsida</taxon>
        <taxon>Poales</taxon>
        <taxon>Poaceae</taxon>
        <taxon>BOP clade</taxon>
        <taxon>Pooideae</taxon>
        <taxon>Triticodae</taxon>
        <taxon>Triticeae</taxon>
        <taxon>Triticinae</taxon>
        <taxon>Triticum</taxon>
    </lineage>
</organism>
<dbReference type="Proteomes" id="UP000324705">
    <property type="component" value="Chromosome 3B"/>
</dbReference>
<dbReference type="InterPro" id="IPR053781">
    <property type="entry name" value="F-box_AtFBL13-like"/>
</dbReference>
<dbReference type="InterPro" id="IPR006566">
    <property type="entry name" value="FBD"/>
</dbReference>
<dbReference type="Pfam" id="PF08387">
    <property type="entry name" value="FBD"/>
    <property type="match status" value="1"/>
</dbReference>